<dbReference type="CDD" id="cd00586">
    <property type="entry name" value="4HBT"/>
    <property type="match status" value="1"/>
</dbReference>
<keyword evidence="1 2" id="KW-0378">Hydrolase</keyword>
<dbReference type="Pfam" id="PF13279">
    <property type="entry name" value="4HBT_2"/>
    <property type="match status" value="1"/>
</dbReference>
<dbReference type="SUPFAM" id="SSF54637">
    <property type="entry name" value="Thioesterase/thiol ester dehydrase-isomerase"/>
    <property type="match status" value="1"/>
</dbReference>
<dbReference type="PANTHER" id="PTHR31793:SF37">
    <property type="entry name" value="ACYL-COA THIOESTER HYDROLASE YBGC"/>
    <property type="match status" value="1"/>
</dbReference>
<proteinExistence type="predicted"/>
<accession>A0A239PRI0</accession>
<dbReference type="EMBL" id="FZQA01000002">
    <property type="protein sequence ID" value="SNT72496.1"/>
    <property type="molecule type" value="Genomic_DNA"/>
</dbReference>
<reference evidence="2 3" key="1">
    <citation type="submission" date="2017-07" db="EMBL/GenBank/DDBJ databases">
        <authorList>
            <person name="Sun Z.S."/>
            <person name="Albrecht U."/>
            <person name="Echele G."/>
            <person name="Lee C.C."/>
        </authorList>
    </citation>
    <scope>NUCLEOTIDE SEQUENCE [LARGE SCALE GENOMIC DNA]</scope>
    <source>
        <strain evidence="2 3">CGMCC 1.12710</strain>
    </source>
</reference>
<protein>
    <submittedName>
        <fullName evidence="2">Acyl-CoA thioester hydrolase</fullName>
    </submittedName>
</protein>
<keyword evidence="3" id="KW-1185">Reference proteome</keyword>
<dbReference type="AlphaFoldDB" id="A0A239PRI0"/>
<evidence type="ECO:0000313" key="3">
    <source>
        <dbReference type="Proteomes" id="UP000198346"/>
    </source>
</evidence>
<name>A0A239PRI0_9PROT</name>
<sequence length="163" mass="18120">MQARIAKAQRPVMVRAMSHAARPAWPVAEPFVVRRLATAGDADAFGHVNNVRYIDWAMEAAWAHSQALGLSFADYERLGVGCVVQRHEFDYLAPVMPGETVAVATWIAECDGRVRLTRAFEMRRESDGAALFRGRTKFVTIDMKTGRPARMPPEFVAAYRPAG</sequence>
<dbReference type="Gene3D" id="3.10.129.10">
    <property type="entry name" value="Hotdog Thioesterase"/>
    <property type="match status" value="2"/>
</dbReference>
<dbReference type="InterPro" id="IPR050563">
    <property type="entry name" value="4-hydroxybenzoyl-CoA_TE"/>
</dbReference>
<dbReference type="PANTHER" id="PTHR31793">
    <property type="entry name" value="4-HYDROXYBENZOYL-COA THIOESTERASE FAMILY MEMBER"/>
    <property type="match status" value="1"/>
</dbReference>
<dbReference type="InterPro" id="IPR029069">
    <property type="entry name" value="HotDog_dom_sf"/>
</dbReference>
<evidence type="ECO:0000256" key="1">
    <source>
        <dbReference type="ARBA" id="ARBA00022801"/>
    </source>
</evidence>
<evidence type="ECO:0000313" key="2">
    <source>
        <dbReference type="EMBL" id="SNT72496.1"/>
    </source>
</evidence>
<gene>
    <name evidence="2" type="ORF">SAMN06297382_1543</name>
</gene>
<organism evidence="2 3">
    <name type="scientific">Amphiplicatus metriothermophilus</name>
    <dbReference type="NCBI Taxonomy" id="1519374"/>
    <lineage>
        <taxon>Bacteria</taxon>
        <taxon>Pseudomonadati</taxon>
        <taxon>Pseudomonadota</taxon>
        <taxon>Alphaproteobacteria</taxon>
        <taxon>Parvularculales</taxon>
        <taxon>Parvularculaceae</taxon>
        <taxon>Amphiplicatus</taxon>
    </lineage>
</organism>
<dbReference type="GO" id="GO:0047617">
    <property type="term" value="F:fatty acyl-CoA hydrolase activity"/>
    <property type="evidence" value="ECO:0007669"/>
    <property type="project" value="TreeGrafter"/>
</dbReference>
<dbReference type="Proteomes" id="UP000198346">
    <property type="component" value="Unassembled WGS sequence"/>
</dbReference>